<dbReference type="InterPro" id="IPR019933">
    <property type="entry name" value="DivIVA_domain"/>
</dbReference>
<evidence type="ECO:0000256" key="1">
    <source>
        <dbReference type="SAM" id="MobiDB-lite"/>
    </source>
</evidence>
<dbReference type="Gene3D" id="6.10.250.660">
    <property type="match status" value="1"/>
</dbReference>
<dbReference type="Proteomes" id="UP001171902">
    <property type="component" value="Unassembled WGS sequence"/>
</dbReference>
<dbReference type="NCBIfam" id="TIGR03544">
    <property type="entry name" value="DivI1A_domain"/>
    <property type="match status" value="1"/>
</dbReference>
<evidence type="ECO:0000256" key="2">
    <source>
        <dbReference type="SAM" id="Phobius"/>
    </source>
</evidence>
<organism evidence="3 4">
    <name type="scientific">Glycomyces tritici</name>
    <dbReference type="NCBI Taxonomy" id="2665176"/>
    <lineage>
        <taxon>Bacteria</taxon>
        <taxon>Bacillati</taxon>
        <taxon>Actinomycetota</taxon>
        <taxon>Actinomycetes</taxon>
        <taxon>Glycomycetales</taxon>
        <taxon>Glycomycetaceae</taxon>
        <taxon>Glycomyces</taxon>
    </lineage>
</organism>
<dbReference type="RefSeq" id="WP_289957089.1">
    <property type="nucleotide sequence ID" value="NZ_JAUEMJ010000002.1"/>
</dbReference>
<gene>
    <name evidence="3" type="ORF">QWI33_09915</name>
</gene>
<reference evidence="3" key="1">
    <citation type="submission" date="2023-06" db="EMBL/GenBank/DDBJ databases">
        <title>Gycomyces niveus sp.nov., a novel actinomycete isolated from soil in Shouguang.</title>
        <authorList>
            <person name="Yang X."/>
            <person name="Zhao J."/>
        </authorList>
    </citation>
    <scope>NUCLEOTIDE SEQUENCE</scope>
    <source>
        <strain evidence="3">NEAU C2</strain>
    </source>
</reference>
<keyword evidence="4" id="KW-1185">Reference proteome</keyword>
<feature type="transmembrane region" description="Helical" evidence="2">
    <location>
        <begin position="6"/>
        <end position="29"/>
    </location>
</feature>
<feature type="compositionally biased region" description="Basic and acidic residues" evidence="1">
    <location>
        <begin position="137"/>
        <end position="163"/>
    </location>
</feature>
<feature type="compositionally biased region" description="Low complexity" evidence="1">
    <location>
        <begin position="120"/>
        <end position="135"/>
    </location>
</feature>
<sequence length="163" mass="16963">MLKLVLEFALPVTIAVIGVWIAFSIVVWATGRDTLLDTAGAGAPLGLGEGEAVDEAAVASVRFDTGLRGYRTDQVDAALNRLAWEIGRRDEMLAEMQSQLDGTADTAELAVPESDEDTALDLANEGAAAAPLDPATDADRDLDAPGSEAGREEPGETAPRGEA</sequence>
<keyword evidence="2" id="KW-0472">Membrane</keyword>
<name>A0ABT7YN20_9ACTN</name>
<evidence type="ECO:0000313" key="4">
    <source>
        <dbReference type="Proteomes" id="UP001171902"/>
    </source>
</evidence>
<feature type="region of interest" description="Disordered" evidence="1">
    <location>
        <begin position="111"/>
        <end position="163"/>
    </location>
</feature>
<protein>
    <submittedName>
        <fullName evidence="3">DivIVA domain-containing protein</fullName>
    </submittedName>
</protein>
<keyword evidence="2" id="KW-0812">Transmembrane</keyword>
<accession>A0ABT7YN20</accession>
<comment type="caution">
    <text evidence="3">The sequence shown here is derived from an EMBL/GenBank/DDBJ whole genome shotgun (WGS) entry which is preliminary data.</text>
</comment>
<dbReference type="EMBL" id="JAUEMJ010000002">
    <property type="protein sequence ID" value="MDN3240042.1"/>
    <property type="molecule type" value="Genomic_DNA"/>
</dbReference>
<evidence type="ECO:0000313" key="3">
    <source>
        <dbReference type="EMBL" id="MDN3240042.1"/>
    </source>
</evidence>
<keyword evidence="2" id="KW-1133">Transmembrane helix</keyword>
<proteinExistence type="predicted"/>